<name>A0A133USK2_9EURY</name>
<sequence>MYFESGIPNPETESEGRWSSIYWRLFTVIVIIVVAFIISYILFSGEKAFWTGAVIALIAVLAVAVWVKIEERPSGKIIVPPTSATEFPNHTKKISFYDRALRTK</sequence>
<evidence type="ECO:0000313" key="2">
    <source>
        <dbReference type="EMBL" id="KXA97096.1"/>
    </source>
</evidence>
<proteinExistence type="predicted"/>
<dbReference type="AlphaFoldDB" id="A0A133USK2"/>
<accession>A0A133USK2</accession>
<reference evidence="2 3" key="1">
    <citation type="journal article" date="2016" name="Sci. Rep.">
        <title>Metabolic traits of an uncultured archaeal lineage -MSBL1- from brine pools of the Red Sea.</title>
        <authorList>
            <person name="Mwirichia R."/>
            <person name="Alam I."/>
            <person name="Rashid M."/>
            <person name="Vinu M."/>
            <person name="Ba-Alawi W."/>
            <person name="Anthony Kamau A."/>
            <person name="Kamanda Ngugi D."/>
            <person name="Goker M."/>
            <person name="Klenk H.P."/>
            <person name="Bajic V."/>
            <person name="Stingl U."/>
        </authorList>
    </citation>
    <scope>NUCLEOTIDE SEQUENCE [LARGE SCALE GENOMIC DNA]</scope>
    <source>
        <strain evidence="2">SCGC-AAA259I14</strain>
    </source>
</reference>
<dbReference type="EMBL" id="LHXS01000027">
    <property type="protein sequence ID" value="KXA97096.1"/>
    <property type="molecule type" value="Genomic_DNA"/>
</dbReference>
<feature type="transmembrane region" description="Helical" evidence="1">
    <location>
        <begin position="49"/>
        <end position="67"/>
    </location>
</feature>
<evidence type="ECO:0000313" key="3">
    <source>
        <dbReference type="Proteomes" id="UP000070414"/>
    </source>
</evidence>
<keyword evidence="3" id="KW-1185">Reference proteome</keyword>
<evidence type="ECO:0000256" key="1">
    <source>
        <dbReference type="SAM" id="Phobius"/>
    </source>
</evidence>
<keyword evidence="1" id="KW-1133">Transmembrane helix</keyword>
<keyword evidence="1" id="KW-0812">Transmembrane</keyword>
<feature type="transmembrane region" description="Helical" evidence="1">
    <location>
        <begin position="21"/>
        <end position="43"/>
    </location>
</feature>
<protein>
    <submittedName>
        <fullName evidence="2">Uncharacterized protein</fullName>
    </submittedName>
</protein>
<gene>
    <name evidence="2" type="ORF">AKJ38_01990</name>
</gene>
<dbReference type="Proteomes" id="UP000070414">
    <property type="component" value="Unassembled WGS sequence"/>
</dbReference>
<keyword evidence="1" id="KW-0472">Membrane</keyword>
<organism evidence="2 3">
    <name type="scientific">candidate division MSBL1 archaeon SCGC-AAA259I14</name>
    <dbReference type="NCBI Taxonomy" id="1698268"/>
    <lineage>
        <taxon>Archaea</taxon>
        <taxon>Methanobacteriati</taxon>
        <taxon>Methanobacteriota</taxon>
        <taxon>candidate division MSBL1</taxon>
    </lineage>
</organism>
<comment type="caution">
    <text evidence="2">The sequence shown here is derived from an EMBL/GenBank/DDBJ whole genome shotgun (WGS) entry which is preliminary data.</text>
</comment>